<evidence type="ECO:0000313" key="5">
    <source>
        <dbReference type="Proteomes" id="UP000039865"/>
    </source>
</evidence>
<evidence type="ECO:0000256" key="1">
    <source>
        <dbReference type="SAM" id="MobiDB-lite"/>
    </source>
</evidence>
<evidence type="ECO:0000256" key="2">
    <source>
        <dbReference type="SAM" id="Phobius"/>
    </source>
</evidence>
<evidence type="ECO:0000256" key="3">
    <source>
        <dbReference type="SAM" id="SignalP"/>
    </source>
</evidence>
<feature type="transmembrane region" description="Helical" evidence="2">
    <location>
        <begin position="116"/>
        <end position="133"/>
    </location>
</feature>
<dbReference type="Proteomes" id="UP000039865">
    <property type="component" value="Unassembled WGS sequence"/>
</dbReference>
<keyword evidence="3" id="KW-0732">Signal</keyword>
<evidence type="ECO:0000313" key="4">
    <source>
        <dbReference type="EMBL" id="CDW88600.1"/>
    </source>
</evidence>
<dbReference type="InParanoid" id="A0A078B225"/>
<reference evidence="4 5" key="1">
    <citation type="submission" date="2014-06" db="EMBL/GenBank/DDBJ databases">
        <authorList>
            <person name="Swart Estienne"/>
        </authorList>
    </citation>
    <scope>NUCLEOTIDE SEQUENCE [LARGE SCALE GENOMIC DNA]</scope>
    <source>
        <strain evidence="4 5">130c</strain>
    </source>
</reference>
<keyword evidence="5" id="KW-1185">Reference proteome</keyword>
<feature type="compositionally biased region" description="Basic and acidic residues" evidence="1">
    <location>
        <begin position="183"/>
        <end position="192"/>
    </location>
</feature>
<feature type="chain" id="PRO_5001729841" evidence="3">
    <location>
        <begin position="19"/>
        <end position="192"/>
    </location>
</feature>
<feature type="transmembrane region" description="Helical" evidence="2">
    <location>
        <begin position="88"/>
        <end position="109"/>
    </location>
</feature>
<gene>
    <name evidence="4" type="primary">Contig6904.g7388</name>
    <name evidence="4" type="ORF">STYLEM_17722</name>
</gene>
<feature type="signal peptide" evidence="3">
    <location>
        <begin position="1"/>
        <end position="18"/>
    </location>
</feature>
<keyword evidence="2" id="KW-1133">Transmembrane helix</keyword>
<proteinExistence type="predicted"/>
<protein>
    <submittedName>
        <fullName evidence="4">Uncharacterized protein</fullName>
    </submittedName>
</protein>
<feature type="transmembrane region" description="Helical" evidence="2">
    <location>
        <begin position="62"/>
        <end position="82"/>
    </location>
</feature>
<sequence>MFLIRLVLLSSLLKSGLEMFLINKDTPELIITRVQYHLDFAQKYFYFDQDIVLRFVMNYQTYFGYFYGIIILRLSALSLFNIALTMKFLVGVIAFSIWFFYVDYTAYLIEKSRYQDTVTLIVIIAGLFMLIGYNDQPNLVKKTETKKEVVQQVKKQIEKSQEKTQQPKKQKVKSVDSAPSNNKQDKAKNKKK</sequence>
<name>A0A078B225_STYLE</name>
<feature type="region of interest" description="Disordered" evidence="1">
    <location>
        <begin position="158"/>
        <end position="192"/>
    </location>
</feature>
<keyword evidence="2" id="KW-0472">Membrane</keyword>
<accession>A0A078B225</accession>
<dbReference type="AlphaFoldDB" id="A0A078B225"/>
<dbReference type="EMBL" id="CCKQ01016734">
    <property type="protein sequence ID" value="CDW88600.1"/>
    <property type="molecule type" value="Genomic_DNA"/>
</dbReference>
<organism evidence="4 5">
    <name type="scientific">Stylonychia lemnae</name>
    <name type="common">Ciliate</name>
    <dbReference type="NCBI Taxonomy" id="5949"/>
    <lineage>
        <taxon>Eukaryota</taxon>
        <taxon>Sar</taxon>
        <taxon>Alveolata</taxon>
        <taxon>Ciliophora</taxon>
        <taxon>Intramacronucleata</taxon>
        <taxon>Spirotrichea</taxon>
        <taxon>Stichotrichia</taxon>
        <taxon>Sporadotrichida</taxon>
        <taxon>Oxytrichidae</taxon>
        <taxon>Stylonychinae</taxon>
        <taxon>Stylonychia</taxon>
    </lineage>
</organism>
<keyword evidence="2" id="KW-0812">Transmembrane</keyword>